<evidence type="ECO:0008006" key="3">
    <source>
        <dbReference type="Google" id="ProtNLM"/>
    </source>
</evidence>
<reference evidence="1 2" key="1">
    <citation type="submission" date="2019-01" db="EMBL/GenBank/DDBJ databases">
        <title>Sequencing of cultivated peanut Arachis hypogaea provides insights into genome evolution and oil improvement.</title>
        <authorList>
            <person name="Chen X."/>
        </authorList>
    </citation>
    <scope>NUCLEOTIDE SEQUENCE [LARGE SCALE GENOMIC DNA]</scope>
    <source>
        <strain evidence="2">cv. Fuhuasheng</strain>
        <tissue evidence="1">Leaves</tissue>
    </source>
</reference>
<dbReference type="Proteomes" id="UP000289738">
    <property type="component" value="Chromosome B01"/>
</dbReference>
<sequence length="208" mass="23500">MSSKEAHSSYVIWGMYNQVVELHGEIILSNLCLKGSLHRFDLGVIWSFGELPLDKEIWDSPTDTNENTVKIYALAYIMMHLSTQMFINKLGTRVHIRWLPYVTNLENLRKYSWSFAILAWLYCDTVACVAFLHSLHICVAQSQAIKSLTIRSLILSQLLFLPSMASLNSVTVDVCLPPPIAPLSPIVLRPCHHVPLLPSPMASRPCPR</sequence>
<keyword evidence="2" id="KW-1185">Reference proteome</keyword>
<gene>
    <name evidence="1" type="ORF">Ahy_B01g053965</name>
</gene>
<evidence type="ECO:0000313" key="1">
    <source>
        <dbReference type="EMBL" id="RYR29549.1"/>
    </source>
</evidence>
<proteinExistence type="predicted"/>
<protein>
    <recommendedName>
        <fullName evidence="3">Aminotransferase-like plant mobile domain-containing protein</fullName>
    </recommendedName>
</protein>
<name>A0A445AT01_ARAHY</name>
<dbReference type="EMBL" id="SDMP01000011">
    <property type="protein sequence ID" value="RYR29549.1"/>
    <property type="molecule type" value="Genomic_DNA"/>
</dbReference>
<dbReference type="AlphaFoldDB" id="A0A445AT01"/>
<accession>A0A445AT01</accession>
<comment type="caution">
    <text evidence="1">The sequence shown here is derived from an EMBL/GenBank/DDBJ whole genome shotgun (WGS) entry which is preliminary data.</text>
</comment>
<evidence type="ECO:0000313" key="2">
    <source>
        <dbReference type="Proteomes" id="UP000289738"/>
    </source>
</evidence>
<organism evidence="1 2">
    <name type="scientific">Arachis hypogaea</name>
    <name type="common">Peanut</name>
    <dbReference type="NCBI Taxonomy" id="3818"/>
    <lineage>
        <taxon>Eukaryota</taxon>
        <taxon>Viridiplantae</taxon>
        <taxon>Streptophyta</taxon>
        <taxon>Embryophyta</taxon>
        <taxon>Tracheophyta</taxon>
        <taxon>Spermatophyta</taxon>
        <taxon>Magnoliopsida</taxon>
        <taxon>eudicotyledons</taxon>
        <taxon>Gunneridae</taxon>
        <taxon>Pentapetalae</taxon>
        <taxon>rosids</taxon>
        <taxon>fabids</taxon>
        <taxon>Fabales</taxon>
        <taxon>Fabaceae</taxon>
        <taxon>Papilionoideae</taxon>
        <taxon>50 kb inversion clade</taxon>
        <taxon>dalbergioids sensu lato</taxon>
        <taxon>Dalbergieae</taxon>
        <taxon>Pterocarpus clade</taxon>
        <taxon>Arachis</taxon>
    </lineage>
</organism>